<evidence type="ECO:0000256" key="2">
    <source>
        <dbReference type="ARBA" id="ARBA00022490"/>
    </source>
</evidence>
<evidence type="ECO:0000259" key="13">
    <source>
        <dbReference type="SMART" id="SM00760"/>
    </source>
</evidence>
<dbReference type="Pfam" id="PF00308">
    <property type="entry name" value="Bac_DnaA"/>
    <property type="match status" value="1"/>
</dbReference>
<dbReference type="CDD" id="cd00009">
    <property type="entry name" value="AAA"/>
    <property type="match status" value="1"/>
</dbReference>
<gene>
    <name evidence="8 14" type="primary">dnaA</name>
    <name evidence="14" type="ORF">DQ356_06170</name>
</gene>
<evidence type="ECO:0000256" key="6">
    <source>
        <dbReference type="ARBA" id="ARBA00023121"/>
    </source>
</evidence>
<dbReference type="Gene3D" id="3.30.300.180">
    <property type="match status" value="1"/>
</dbReference>
<evidence type="ECO:0000256" key="5">
    <source>
        <dbReference type="ARBA" id="ARBA00022840"/>
    </source>
</evidence>
<accession>A0A368MXP7</accession>
<evidence type="ECO:0000256" key="3">
    <source>
        <dbReference type="ARBA" id="ARBA00022705"/>
    </source>
</evidence>
<feature type="binding site" evidence="8">
    <location>
        <position position="193"/>
    </location>
    <ligand>
        <name>ATP</name>
        <dbReference type="ChEBI" id="CHEBI:30616"/>
    </ligand>
</feature>
<feature type="binding site" evidence="8">
    <location>
        <position position="197"/>
    </location>
    <ligand>
        <name>ATP</name>
        <dbReference type="ChEBI" id="CHEBI:30616"/>
    </ligand>
</feature>
<evidence type="ECO:0000256" key="11">
    <source>
        <dbReference type="RuleBase" id="RU004227"/>
    </source>
</evidence>
<evidence type="ECO:0000256" key="4">
    <source>
        <dbReference type="ARBA" id="ARBA00022741"/>
    </source>
</evidence>
<feature type="region of interest" description="Domain IV, binds dsDNA" evidence="8">
    <location>
        <begin position="366"/>
        <end position="485"/>
    </location>
</feature>
<evidence type="ECO:0000256" key="1">
    <source>
        <dbReference type="ARBA" id="ARBA00006583"/>
    </source>
</evidence>
<proteinExistence type="inferred from homology"/>
<feature type="domain" description="Chromosomal replication initiator DnaA C-terminal" evidence="13">
    <location>
        <begin position="393"/>
        <end position="462"/>
    </location>
</feature>
<dbReference type="Gene3D" id="3.40.50.300">
    <property type="entry name" value="P-loop containing nucleotide triphosphate hydrolases"/>
    <property type="match status" value="1"/>
</dbReference>
<dbReference type="Proteomes" id="UP000252172">
    <property type="component" value="Unassembled WGS sequence"/>
</dbReference>
<dbReference type="PANTHER" id="PTHR30050:SF2">
    <property type="entry name" value="CHROMOSOMAL REPLICATION INITIATOR PROTEIN DNAA"/>
    <property type="match status" value="1"/>
</dbReference>
<keyword evidence="7 8" id="KW-0238">DNA-binding</keyword>
<dbReference type="InterPro" id="IPR038454">
    <property type="entry name" value="DnaA_N_sf"/>
</dbReference>
<evidence type="ECO:0000256" key="8">
    <source>
        <dbReference type="HAMAP-Rule" id="MF_00377"/>
    </source>
</evidence>
<dbReference type="NCBIfam" id="TIGR00362">
    <property type="entry name" value="DnaA"/>
    <property type="match status" value="1"/>
</dbReference>
<dbReference type="SUPFAM" id="SSF48295">
    <property type="entry name" value="TrpR-like"/>
    <property type="match status" value="1"/>
</dbReference>
<dbReference type="InterPro" id="IPR003593">
    <property type="entry name" value="AAA+_ATPase"/>
</dbReference>
<protein>
    <recommendedName>
        <fullName evidence="8 9">Chromosomal replication initiator protein DnaA</fullName>
    </recommendedName>
</protein>
<evidence type="ECO:0000256" key="7">
    <source>
        <dbReference type="ARBA" id="ARBA00023125"/>
    </source>
</evidence>
<organism evidence="14 15">
    <name type="scientific">Chryseobacterium lacus</name>
    <dbReference type="NCBI Taxonomy" id="2058346"/>
    <lineage>
        <taxon>Bacteria</taxon>
        <taxon>Pseudomonadati</taxon>
        <taxon>Bacteroidota</taxon>
        <taxon>Flavobacteriia</taxon>
        <taxon>Flavobacteriales</taxon>
        <taxon>Weeksellaceae</taxon>
        <taxon>Chryseobacterium group</taxon>
        <taxon>Chryseobacterium</taxon>
    </lineage>
</organism>
<keyword evidence="6 8" id="KW-0446">Lipid-binding</keyword>
<dbReference type="InterPro" id="IPR013159">
    <property type="entry name" value="DnaA_C"/>
</dbReference>
<dbReference type="GO" id="GO:0003688">
    <property type="term" value="F:DNA replication origin binding"/>
    <property type="evidence" value="ECO:0007669"/>
    <property type="project" value="UniProtKB-UniRule"/>
</dbReference>
<dbReference type="GO" id="GO:0005886">
    <property type="term" value="C:plasma membrane"/>
    <property type="evidence" value="ECO:0007669"/>
    <property type="project" value="TreeGrafter"/>
</dbReference>
<reference evidence="14 15" key="1">
    <citation type="submission" date="2018-07" db="EMBL/GenBank/DDBJ databases">
        <title>Chryseobacterium lacus sp. nov., isolated from lake water.</title>
        <authorList>
            <person name="Li C.-M."/>
        </authorList>
    </citation>
    <scope>NUCLEOTIDE SEQUENCE [LARGE SCALE GENOMIC DNA]</scope>
    <source>
        <strain evidence="14 15">YLOS41</strain>
    </source>
</reference>
<comment type="similarity">
    <text evidence="1 8 11">Belongs to the DnaA family.</text>
</comment>
<dbReference type="HAMAP" id="MF_00377">
    <property type="entry name" value="DnaA_bact"/>
    <property type="match status" value="1"/>
</dbReference>
<evidence type="ECO:0000256" key="9">
    <source>
        <dbReference type="NCBIfam" id="TIGR00362"/>
    </source>
</evidence>
<name>A0A368MXP7_9FLAO</name>
<keyword evidence="2 8" id="KW-0963">Cytoplasm</keyword>
<keyword evidence="5 8" id="KW-0067">ATP-binding</keyword>
<dbReference type="AlphaFoldDB" id="A0A368MXP7"/>
<keyword evidence="15" id="KW-1185">Reference proteome</keyword>
<keyword evidence="3 8" id="KW-0235">DNA replication</keyword>
<dbReference type="InterPro" id="IPR020591">
    <property type="entry name" value="Chromosome_initiator_DnaA-like"/>
</dbReference>
<dbReference type="GO" id="GO:0005737">
    <property type="term" value="C:cytoplasm"/>
    <property type="evidence" value="ECO:0007669"/>
    <property type="project" value="UniProtKB-SubCell"/>
</dbReference>
<dbReference type="Gene3D" id="1.10.1750.10">
    <property type="match status" value="1"/>
</dbReference>
<feature type="region of interest" description="Domain I, interacts with DnaA modulators" evidence="8">
    <location>
        <begin position="1"/>
        <end position="104"/>
    </location>
</feature>
<dbReference type="SUPFAM" id="SSF52540">
    <property type="entry name" value="P-loop containing nucleoside triphosphate hydrolases"/>
    <property type="match status" value="1"/>
</dbReference>
<dbReference type="EMBL" id="QPIE01000004">
    <property type="protein sequence ID" value="RCU43017.1"/>
    <property type="molecule type" value="Genomic_DNA"/>
</dbReference>
<dbReference type="OrthoDB" id="9807019at2"/>
<dbReference type="CDD" id="cd06571">
    <property type="entry name" value="Bac_DnaA_C"/>
    <property type="match status" value="1"/>
</dbReference>
<evidence type="ECO:0000313" key="14">
    <source>
        <dbReference type="EMBL" id="RCU43017.1"/>
    </source>
</evidence>
<keyword evidence="4 8" id="KW-0547">Nucleotide-binding</keyword>
<dbReference type="GO" id="GO:0005524">
    <property type="term" value="F:ATP binding"/>
    <property type="evidence" value="ECO:0007669"/>
    <property type="project" value="UniProtKB-UniRule"/>
</dbReference>
<dbReference type="GO" id="GO:0006270">
    <property type="term" value="P:DNA replication initiation"/>
    <property type="evidence" value="ECO:0007669"/>
    <property type="project" value="UniProtKB-UniRule"/>
</dbReference>
<dbReference type="InterPro" id="IPR024633">
    <property type="entry name" value="DnaA_N_dom"/>
</dbReference>
<dbReference type="Gene3D" id="1.10.8.60">
    <property type="match status" value="1"/>
</dbReference>
<dbReference type="FunFam" id="3.40.50.300:FF:000668">
    <property type="entry name" value="Chromosomal replication initiator protein DnaA"/>
    <property type="match status" value="1"/>
</dbReference>
<dbReference type="Pfam" id="PF11638">
    <property type="entry name" value="DnaA_N"/>
    <property type="match status" value="1"/>
</dbReference>
<evidence type="ECO:0000259" key="12">
    <source>
        <dbReference type="SMART" id="SM00382"/>
    </source>
</evidence>
<dbReference type="InterPro" id="IPR001957">
    <property type="entry name" value="Chromosome_initiator_DnaA"/>
</dbReference>
<dbReference type="InterPro" id="IPR013317">
    <property type="entry name" value="DnaA_dom"/>
</dbReference>
<sequence>MDEKLVLIWEKCLQFMRDNLNAAENTSNLKKLENSFDLLFDKVQPVSLVDNNLTLMVPSDFYKEYIEDNYLSLLSAALKKYIGKGVKLWYQVMENKPAGKEKPITVNVKGQTVPTPKVQETVPQHFSAQKFVNPFTVPGIPKVNIDSNLKADFSFDNYVEGESNKFASSVAKSIAKRPGSTAFNPLFLHGGYGVGKTHLSHAVGLEVKSSFPDKVVLYLSSEKFIQQFVSAAKAHKQTEFANFYQMVDVLIIDDIQFLSGKSATQDSFFHIFDYLHQNGKQIILTSDRAPVDIMDIQERIVSRFKWGLTAEIKAPDFDTRRKIIIDKLSRDGISLSEDMLDFLANEVKSSVRDLIGVINSVIAYSTVYKSELTLELLKETISKIASTKKKVINIPYIQEVVCEYFGIQRDQLLSKTRKREIALPRQLAMYFAKEYTNATFTKIGEEMGGKDHSTVMYACETIKDVSKIDKEIKKYVKELTEKLKH</sequence>
<dbReference type="InterPro" id="IPR027417">
    <property type="entry name" value="P-loop_NTPase"/>
</dbReference>
<evidence type="ECO:0000256" key="10">
    <source>
        <dbReference type="RuleBase" id="RU000577"/>
    </source>
</evidence>
<feature type="binding site" evidence="8">
    <location>
        <position position="195"/>
    </location>
    <ligand>
        <name>ATP</name>
        <dbReference type="ChEBI" id="CHEBI:30616"/>
    </ligand>
</feature>
<comment type="caution">
    <text evidence="14">The sequence shown here is derived from an EMBL/GenBank/DDBJ whole genome shotgun (WGS) entry which is preliminary data.</text>
</comment>
<dbReference type="PRINTS" id="PR00051">
    <property type="entry name" value="DNAA"/>
</dbReference>
<comment type="domain">
    <text evidence="8">Domain I is involved in oligomerization and binding regulators, domain II is flexibile and of varying length in different bacteria, domain III forms the AAA+ region, while domain IV binds dsDNA.</text>
</comment>
<feature type="domain" description="AAA+ ATPase" evidence="12">
    <location>
        <begin position="182"/>
        <end position="311"/>
    </location>
</feature>
<dbReference type="SMART" id="SM00760">
    <property type="entry name" value="Bac_DnaA_C"/>
    <property type="match status" value="1"/>
</dbReference>
<dbReference type="PANTHER" id="PTHR30050">
    <property type="entry name" value="CHROMOSOMAL REPLICATION INITIATOR PROTEIN DNAA"/>
    <property type="match status" value="1"/>
</dbReference>
<evidence type="ECO:0000313" key="15">
    <source>
        <dbReference type="Proteomes" id="UP000252172"/>
    </source>
</evidence>
<dbReference type="RefSeq" id="WP_114303604.1">
    <property type="nucleotide sequence ID" value="NZ_QPIE01000004.1"/>
</dbReference>
<comment type="caution">
    <text evidence="8">Lacks conserved residue(s) required for the propagation of feature annotation.</text>
</comment>
<dbReference type="InterPro" id="IPR010921">
    <property type="entry name" value="Trp_repressor/repl_initiator"/>
</dbReference>
<feature type="binding site" evidence="8">
    <location>
        <position position="196"/>
    </location>
    <ligand>
        <name>ATP</name>
        <dbReference type="ChEBI" id="CHEBI:30616"/>
    </ligand>
</feature>
<dbReference type="Pfam" id="PF08299">
    <property type="entry name" value="Bac_DnaA_C"/>
    <property type="match status" value="1"/>
</dbReference>
<dbReference type="GO" id="GO:0006275">
    <property type="term" value="P:regulation of DNA replication"/>
    <property type="evidence" value="ECO:0007669"/>
    <property type="project" value="UniProtKB-UniRule"/>
</dbReference>
<comment type="subcellular location">
    <subcellularLocation>
        <location evidence="8">Cytoplasm</location>
    </subcellularLocation>
</comment>
<dbReference type="InterPro" id="IPR018312">
    <property type="entry name" value="Chromosome_initiator_DnaA_CS"/>
</dbReference>
<dbReference type="PROSITE" id="PS01008">
    <property type="entry name" value="DNAA"/>
    <property type="match status" value="1"/>
</dbReference>
<dbReference type="SMART" id="SM00382">
    <property type="entry name" value="AAA"/>
    <property type="match status" value="1"/>
</dbReference>
<comment type="function">
    <text evidence="8 10">Plays an essential role in the initiation and regulation of chromosomal replication. ATP-DnaA binds to the origin of replication (oriC) to initiate formation of the DNA replication initiation complex once per cell cycle. Binds the DnaA box (a 9 base pair repeat at the origin) and separates the double-stranded (ds)DNA. Forms a right-handed helical filament on oriC DNA; dsDNA binds to the exterior of the filament while single-stranded (ss)DNA is stabiized in the filament's interior. The ATP-DnaA-oriC complex binds and stabilizes one strand of the AT-rich DNA unwinding element (DUE), permitting loading of DNA polymerase. After initiation quickly degrades to an ADP-DnaA complex that is not apt for DNA replication. Binds acidic phospholipids.</text>
</comment>
<dbReference type="GO" id="GO:0008289">
    <property type="term" value="F:lipid binding"/>
    <property type="evidence" value="ECO:0007669"/>
    <property type="project" value="UniProtKB-KW"/>
</dbReference>
<comment type="subunit">
    <text evidence="8">Oligomerizes as a right-handed, spiral filament on DNA at oriC.</text>
</comment>